<evidence type="ECO:0000313" key="4">
    <source>
        <dbReference type="Proteomes" id="UP001249851"/>
    </source>
</evidence>
<dbReference type="EMBL" id="JARQWQ010000005">
    <property type="protein sequence ID" value="KAK2571877.1"/>
    <property type="molecule type" value="Genomic_DNA"/>
</dbReference>
<protein>
    <submittedName>
        <fullName evidence="2">Transmembrane protein 220</fullName>
    </submittedName>
</protein>
<proteinExistence type="predicted"/>
<evidence type="ECO:0000256" key="1">
    <source>
        <dbReference type="SAM" id="Phobius"/>
    </source>
</evidence>
<organism evidence="2 4">
    <name type="scientific">Acropora cervicornis</name>
    <name type="common">Staghorn coral</name>
    <dbReference type="NCBI Taxonomy" id="6130"/>
    <lineage>
        <taxon>Eukaryota</taxon>
        <taxon>Metazoa</taxon>
        <taxon>Cnidaria</taxon>
        <taxon>Anthozoa</taxon>
        <taxon>Hexacorallia</taxon>
        <taxon>Scleractinia</taxon>
        <taxon>Astrocoeniina</taxon>
        <taxon>Acroporidae</taxon>
        <taxon>Acropora</taxon>
    </lineage>
</organism>
<dbReference type="Proteomes" id="UP001249851">
    <property type="component" value="Unassembled WGS sequence"/>
</dbReference>
<feature type="transmembrane region" description="Helical" evidence="1">
    <location>
        <begin position="80"/>
        <end position="101"/>
    </location>
</feature>
<feature type="transmembrane region" description="Helical" evidence="1">
    <location>
        <begin position="23"/>
        <end position="42"/>
    </location>
</feature>
<gene>
    <name evidence="3" type="ORF">P5673_003286</name>
    <name evidence="2" type="ORF">P5673_009843</name>
</gene>
<dbReference type="AlphaFoldDB" id="A0AAD9V9L2"/>
<dbReference type="PANTHER" id="PTHR34262:SF1">
    <property type="entry name" value="TRANSMEMBRANE PROTEIN 220"/>
    <property type="match status" value="1"/>
</dbReference>
<keyword evidence="1" id="KW-0472">Membrane</keyword>
<feature type="transmembrane region" description="Helical" evidence="1">
    <location>
        <begin position="49"/>
        <end position="68"/>
    </location>
</feature>
<keyword evidence="1" id="KW-1133">Transmembrane helix</keyword>
<sequence length="117" mass="13141">MAEKSTSVAIQDINFPLKVCSPWTWRLANGFMAVFFALSAYVQINDPDPILWMLIYGIPCALCCSLVVSSSLQDNIVWKWTAIIHLVACIFGILYSLRALLKGQIDSKNPLNYEEGR</sequence>
<accession>A0AAD9V9L2</accession>
<comment type="caution">
    <text evidence="2">The sequence shown here is derived from an EMBL/GenBank/DDBJ whole genome shotgun (WGS) entry which is preliminary data.</text>
</comment>
<reference evidence="2" key="1">
    <citation type="journal article" date="2023" name="G3 (Bethesda)">
        <title>Whole genome assembly and annotation of the endangered Caribbean coral Acropora cervicornis.</title>
        <authorList>
            <person name="Selwyn J.D."/>
            <person name="Vollmer S.V."/>
        </authorList>
    </citation>
    <scope>NUCLEOTIDE SEQUENCE</scope>
    <source>
        <strain evidence="2">K2</strain>
    </source>
</reference>
<dbReference type="EMBL" id="JARQWQ010000017">
    <property type="protein sequence ID" value="KAK2566343.1"/>
    <property type="molecule type" value="Genomic_DNA"/>
</dbReference>
<reference evidence="2" key="2">
    <citation type="journal article" date="2023" name="Science">
        <title>Genomic signatures of disease resistance in endangered staghorn corals.</title>
        <authorList>
            <person name="Vollmer S.V."/>
            <person name="Selwyn J.D."/>
            <person name="Despard B.A."/>
            <person name="Roesel C.L."/>
        </authorList>
    </citation>
    <scope>NUCLEOTIDE SEQUENCE</scope>
    <source>
        <strain evidence="2">K2</strain>
    </source>
</reference>
<dbReference type="Pfam" id="PF15071">
    <property type="entry name" value="TMEM220"/>
    <property type="match status" value="1"/>
</dbReference>
<name>A0AAD9V9L2_ACRCE</name>
<dbReference type="PANTHER" id="PTHR34262">
    <property type="entry name" value="TRANSMEMBRANE PROTEIN 220"/>
    <property type="match status" value="1"/>
</dbReference>
<evidence type="ECO:0000313" key="2">
    <source>
        <dbReference type="EMBL" id="KAK2566343.1"/>
    </source>
</evidence>
<keyword evidence="4" id="KW-1185">Reference proteome</keyword>
<dbReference type="InterPro" id="IPR029377">
    <property type="entry name" value="TMEM220"/>
</dbReference>
<keyword evidence="1 2" id="KW-0812">Transmembrane</keyword>
<evidence type="ECO:0000313" key="3">
    <source>
        <dbReference type="EMBL" id="KAK2571877.1"/>
    </source>
</evidence>